<evidence type="ECO:0000256" key="2">
    <source>
        <dbReference type="SAM" id="MobiDB-lite"/>
    </source>
</evidence>
<dbReference type="PANTHER" id="PTHR43147:SF2">
    <property type="entry name" value="NADP-DEPENDENT OXIDOREDUCTASE DOMAIN-CONTAINING PROTEIN"/>
    <property type="match status" value="1"/>
</dbReference>
<name>A0A383WKR3_TETOB</name>
<gene>
    <name evidence="4" type="ORF">BQ4739_LOCUS18162</name>
</gene>
<feature type="coiled-coil region" evidence="1">
    <location>
        <begin position="60"/>
        <end position="102"/>
    </location>
</feature>
<dbReference type="Pfam" id="PF00248">
    <property type="entry name" value="Aldo_ket_red"/>
    <property type="match status" value="1"/>
</dbReference>
<dbReference type="Gene3D" id="3.20.20.100">
    <property type="entry name" value="NADP-dependent oxidoreductase domain"/>
    <property type="match status" value="1"/>
</dbReference>
<organism evidence="4 5">
    <name type="scientific">Tetradesmus obliquus</name>
    <name type="common">Green alga</name>
    <name type="synonym">Acutodesmus obliquus</name>
    <dbReference type="NCBI Taxonomy" id="3088"/>
    <lineage>
        <taxon>Eukaryota</taxon>
        <taxon>Viridiplantae</taxon>
        <taxon>Chlorophyta</taxon>
        <taxon>core chlorophytes</taxon>
        <taxon>Chlorophyceae</taxon>
        <taxon>CS clade</taxon>
        <taxon>Sphaeropleales</taxon>
        <taxon>Scenedesmaceae</taxon>
        <taxon>Tetradesmus</taxon>
    </lineage>
</organism>
<dbReference type="STRING" id="3088.A0A383WKR3"/>
<dbReference type="AlphaFoldDB" id="A0A383WKR3"/>
<reference evidence="4 5" key="1">
    <citation type="submission" date="2016-10" db="EMBL/GenBank/DDBJ databases">
        <authorList>
            <person name="Cai Z."/>
        </authorList>
    </citation>
    <scope>NUCLEOTIDE SEQUENCE [LARGE SCALE GENOMIC DNA]</scope>
</reference>
<evidence type="ECO:0000313" key="4">
    <source>
        <dbReference type="EMBL" id="SZX77823.1"/>
    </source>
</evidence>
<protein>
    <recommendedName>
        <fullName evidence="3">NADP-dependent oxidoreductase domain-containing protein</fullName>
    </recommendedName>
</protein>
<proteinExistence type="predicted"/>
<keyword evidence="1" id="KW-0175">Coiled coil</keyword>
<feature type="compositionally biased region" description="Low complexity" evidence="2">
    <location>
        <begin position="24"/>
        <end position="33"/>
    </location>
</feature>
<accession>A0A383WKR3</accession>
<dbReference type="Proteomes" id="UP000256970">
    <property type="component" value="Unassembled WGS sequence"/>
</dbReference>
<sequence length="563" mass="57528">MLAENWTSRAAADAEALNSSTSQAAAPPAFNPAAPEYNELARRVSQSSAMRRWNELTIRAKQLEKQLPGLTGDAKEAKQQEIEETQQQLADAQAALSDLQASFEPDPLSLVPWMSALFALADAGCRSFDTGGAGWPPCPGQAPLTELLAGSYGNPAAASAWLYGGAEKVLGVFKRRYEAERDPGSVSVFTRLSVNCFGDDSAAQLAAAVEAAVERSRVALLGPEAAAAGGCLDLVQLAWLDYKECDFLPVLLALARLARDKCEPNPEGGPPVVTEPKRIAGIGLVDAPVEAVTAALRAGVPLACVTVSYNLLDVAAAPLLELCRARGITVFAAGALAHGLISEAFLGVAAPNTAAGAGCAAAGSTAGGSVAAAEALGPDNLAAGMQAVARYGGWQRFQRLLACLKSVADKHRVSLEAVALRWLIDQGTFPLTAARWSASAGPWATFGHTYGLTASAQAAATDAASQDAAASAAAAGGEEGAGEANEAEQPAEQQQQQSEVAGVAVSVQKREVPLGGGEAFVPGVDGALFQVASFLDAEDVAALGSLCGAAVQGQRAAVAGGWL</sequence>
<evidence type="ECO:0000256" key="1">
    <source>
        <dbReference type="SAM" id="Coils"/>
    </source>
</evidence>
<dbReference type="InterPro" id="IPR023210">
    <property type="entry name" value="NADP_OxRdtase_dom"/>
</dbReference>
<feature type="region of interest" description="Disordered" evidence="2">
    <location>
        <begin position="1"/>
        <end position="33"/>
    </location>
</feature>
<dbReference type="SUPFAM" id="SSF51430">
    <property type="entry name" value="NAD(P)-linked oxidoreductase"/>
    <property type="match status" value="1"/>
</dbReference>
<feature type="region of interest" description="Disordered" evidence="2">
    <location>
        <begin position="469"/>
        <end position="499"/>
    </location>
</feature>
<dbReference type="PANTHER" id="PTHR43147">
    <property type="entry name" value="PROTEIN TAS"/>
    <property type="match status" value="1"/>
</dbReference>
<evidence type="ECO:0000259" key="3">
    <source>
        <dbReference type="Pfam" id="PF00248"/>
    </source>
</evidence>
<dbReference type="InterPro" id="IPR036812">
    <property type="entry name" value="NAD(P)_OxRdtase_dom_sf"/>
</dbReference>
<evidence type="ECO:0000313" key="5">
    <source>
        <dbReference type="Proteomes" id="UP000256970"/>
    </source>
</evidence>
<keyword evidence="5" id="KW-1185">Reference proteome</keyword>
<feature type="domain" description="NADP-dependent oxidoreductase" evidence="3">
    <location>
        <begin position="121"/>
        <end position="434"/>
    </location>
</feature>
<dbReference type="EMBL" id="FNXT01001295">
    <property type="protein sequence ID" value="SZX77823.1"/>
    <property type="molecule type" value="Genomic_DNA"/>
</dbReference>